<dbReference type="InterPro" id="IPR011335">
    <property type="entry name" value="Restrct_endonuc-II-like"/>
</dbReference>
<keyword evidence="4 6" id="KW-0378">Hydrolase</keyword>
<evidence type="ECO:0000313" key="8">
    <source>
        <dbReference type="Proteomes" id="UP000277424"/>
    </source>
</evidence>
<dbReference type="Pfam" id="PF03852">
    <property type="entry name" value="Vsr"/>
    <property type="match status" value="1"/>
</dbReference>
<dbReference type="PIRSF" id="PIRSF018267">
    <property type="entry name" value="VSR_endonuc"/>
    <property type="match status" value="1"/>
</dbReference>
<dbReference type="Gene3D" id="3.40.960.10">
    <property type="entry name" value="VSR Endonuclease"/>
    <property type="match status" value="1"/>
</dbReference>
<evidence type="ECO:0000256" key="2">
    <source>
        <dbReference type="ARBA" id="ARBA00022759"/>
    </source>
</evidence>
<evidence type="ECO:0000256" key="1">
    <source>
        <dbReference type="ARBA" id="ARBA00022722"/>
    </source>
</evidence>
<comment type="caution">
    <text evidence="7">The sequence shown here is derived from an EMBL/GenBank/DDBJ whole genome shotgun (WGS) entry which is preliminary data.</text>
</comment>
<dbReference type="OrthoDB" id="9801520at2"/>
<dbReference type="RefSeq" id="WP_121216944.1">
    <property type="nucleotide sequence ID" value="NZ_RBIG01000001.1"/>
</dbReference>
<comment type="similarity">
    <text evidence="6">Belongs to the vsr family.</text>
</comment>
<accession>A0A420WNQ2</accession>
<organism evidence="7 8">
    <name type="scientific">Oceanibaculum indicum</name>
    <dbReference type="NCBI Taxonomy" id="526216"/>
    <lineage>
        <taxon>Bacteria</taxon>
        <taxon>Pseudomonadati</taxon>
        <taxon>Pseudomonadota</taxon>
        <taxon>Alphaproteobacteria</taxon>
        <taxon>Rhodospirillales</taxon>
        <taxon>Oceanibaculaceae</taxon>
        <taxon>Oceanibaculum</taxon>
    </lineage>
</organism>
<dbReference type="CDD" id="cd00221">
    <property type="entry name" value="Vsr"/>
    <property type="match status" value="1"/>
</dbReference>
<protein>
    <recommendedName>
        <fullName evidence="6">Very short patch repair endonuclease</fullName>
        <ecNumber evidence="6">3.1.-.-</ecNumber>
    </recommendedName>
</protein>
<dbReference type="GO" id="GO:0006298">
    <property type="term" value="P:mismatch repair"/>
    <property type="evidence" value="ECO:0007669"/>
    <property type="project" value="UniProtKB-UniRule"/>
</dbReference>
<gene>
    <name evidence="7" type="ORF">BCL74_0263</name>
</gene>
<dbReference type="EMBL" id="RBIG01000001">
    <property type="protein sequence ID" value="RKQ72496.1"/>
    <property type="molecule type" value="Genomic_DNA"/>
</dbReference>
<dbReference type="GO" id="GO:0004519">
    <property type="term" value="F:endonuclease activity"/>
    <property type="evidence" value="ECO:0007669"/>
    <property type="project" value="UniProtKB-KW"/>
</dbReference>
<keyword evidence="5 6" id="KW-0234">DNA repair</keyword>
<comment type="function">
    <text evidence="6">May nick specific sequences that contain T:G mispairs resulting from m5C-deamination.</text>
</comment>
<dbReference type="InterPro" id="IPR004603">
    <property type="entry name" value="DNA_mismatch_endonuc_vsr"/>
</dbReference>
<dbReference type="GO" id="GO:0016787">
    <property type="term" value="F:hydrolase activity"/>
    <property type="evidence" value="ECO:0007669"/>
    <property type="project" value="UniProtKB-KW"/>
</dbReference>
<evidence type="ECO:0000256" key="3">
    <source>
        <dbReference type="ARBA" id="ARBA00022763"/>
    </source>
</evidence>
<evidence type="ECO:0000256" key="5">
    <source>
        <dbReference type="ARBA" id="ARBA00023204"/>
    </source>
</evidence>
<keyword evidence="3 6" id="KW-0227">DNA damage</keyword>
<dbReference type="Proteomes" id="UP000277424">
    <property type="component" value="Unassembled WGS sequence"/>
</dbReference>
<dbReference type="AlphaFoldDB" id="A0A420WNQ2"/>
<dbReference type="SUPFAM" id="SSF52980">
    <property type="entry name" value="Restriction endonuclease-like"/>
    <property type="match status" value="1"/>
</dbReference>
<reference evidence="7 8" key="1">
    <citation type="submission" date="2018-10" db="EMBL/GenBank/DDBJ databases">
        <title>Comparative analysis of microorganisms from saline springs in Andes Mountain Range, Colombia.</title>
        <authorList>
            <person name="Rubin E."/>
        </authorList>
    </citation>
    <scope>NUCLEOTIDE SEQUENCE [LARGE SCALE GENOMIC DNA]</scope>
    <source>
        <strain evidence="7 8">USBA 36</strain>
    </source>
</reference>
<dbReference type="NCBIfam" id="TIGR00632">
    <property type="entry name" value="vsr"/>
    <property type="match status" value="1"/>
</dbReference>
<evidence type="ECO:0000256" key="4">
    <source>
        <dbReference type="ARBA" id="ARBA00022801"/>
    </source>
</evidence>
<sequence>MDRISPTNRSQNMAAIKGKDTKPEMIVRRLPHSLGYRYRLHRNDLPGKPDIVFIGRRKAIQIHGCFWHQHPGCKSAHVPLSRIEYWQPKLARNVTRDKANLEALSAAGWDVMVLWECEIKRGDDIQEKLVNFLGRPAAS</sequence>
<keyword evidence="2 6" id="KW-0255">Endonuclease</keyword>
<evidence type="ECO:0000256" key="6">
    <source>
        <dbReference type="PIRNR" id="PIRNR018267"/>
    </source>
</evidence>
<keyword evidence="1 6" id="KW-0540">Nuclease</keyword>
<dbReference type="EC" id="3.1.-.-" evidence="6"/>
<name>A0A420WNQ2_9PROT</name>
<proteinExistence type="inferred from homology"/>
<evidence type="ECO:0000313" key="7">
    <source>
        <dbReference type="EMBL" id="RKQ72496.1"/>
    </source>
</evidence>